<sequence>MIGNIVILDFGSQYSQLIARKVKEMGVHTKFLSHSSPLEEIKNNGAIGIILSGGPSSVYDANSPTLDQKIFKLGIPILGICYGMQLIVKLFGGKVVRLNDQEFGNAEVFIEEENLSLFLGIPNKFQAVMSHGDTIVTIPTNFKKTAYTKDCIAGIENQELQIYGVQFHPEVTHTEYGTQILKNFVSNICKASFNSNTEDKIENITEKIRQEVCDAKVVLGLSGGTDSLICALLIQKAIKHNLICVLVDTGLLRKGELKEILKRYKKYNLNIRSIDFSDNFLSKLTNVSDPEKKRKIIGREFIKAFKEATKDIKDIKYLAQGTVYSDVIESKPDSITSLNIKSHHNVGGLPKKMKLKLLEPLKDLFKDEVIELGIKLKVPESELFRHPFPGPGLAIRIIGKITKEKINILQEADSILIEELQENNLYYQMRQAFVVLLPVKSVGVMGDNRSYEYVACIRCIETLDFMSANWVYLPYYFLSKVSSRIINEVRGINRVCYDISCKPPATIEWE</sequence>
<geneLocation type="plasmid" evidence="12 13">
    <name>lp129</name>
</geneLocation>
<dbReference type="PANTHER" id="PTHR11922">
    <property type="entry name" value="GMP SYNTHASE-RELATED"/>
    <property type="match status" value="1"/>
</dbReference>
<comment type="function">
    <text evidence="1 9">Catalyzes the synthesis of GMP from XMP.</text>
</comment>
<dbReference type="FunFam" id="3.30.300.10:FF:000002">
    <property type="entry name" value="GMP synthase [glutamine-hydrolyzing]"/>
    <property type="match status" value="1"/>
</dbReference>
<keyword evidence="4 9" id="KW-0547">Nucleotide-binding</keyword>
<dbReference type="NCBIfam" id="TIGR00884">
    <property type="entry name" value="guaA_Cterm"/>
    <property type="match status" value="1"/>
</dbReference>
<feature type="active site" description="Nucleophile" evidence="9">
    <location>
        <position position="81"/>
    </location>
</feature>
<dbReference type="EC" id="6.3.5.2" evidence="9"/>
<keyword evidence="8 9" id="KW-0315">Glutamine amidotransferase</keyword>
<dbReference type="FunFam" id="3.40.50.880:FF:000001">
    <property type="entry name" value="GMP synthase [glutamine-hydrolyzing]"/>
    <property type="match status" value="1"/>
</dbReference>
<gene>
    <name evidence="9" type="primary">guaA</name>
    <name evidence="12" type="ORF">DB313_05165</name>
</gene>
<keyword evidence="6 9" id="KW-0658">Purine biosynthesis</keyword>
<dbReference type="InterPro" id="IPR022310">
    <property type="entry name" value="NAD/GMP_synthase"/>
</dbReference>
<feature type="domain" description="GMPS ATP-PPase" evidence="11">
    <location>
        <begin position="195"/>
        <end position="385"/>
    </location>
</feature>
<evidence type="ECO:0000313" key="12">
    <source>
        <dbReference type="EMBL" id="AYE36889.1"/>
    </source>
</evidence>
<dbReference type="PRINTS" id="PR00097">
    <property type="entry name" value="ANTSNTHASEII"/>
</dbReference>
<dbReference type="InterPro" id="IPR022955">
    <property type="entry name" value="GMP_synthase"/>
</dbReference>
<comment type="pathway">
    <text evidence="2 9">Purine metabolism; GMP biosynthesis; GMP from XMP (L-Gln route): step 1/1.</text>
</comment>
<feature type="binding site" evidence="10">
    <location>
        <begin position="222"/>
        <end position="228"/>
    </location>
    <ligand>
        <name>ATP</name>
        <dbReference type="ChEBI" id="CHEBI:30616"/>
    </ligand>
</feature>
<dbReference type="Pfam" id="PF00958">
    <property type="entry name" value="GMP_synt_C"/>
    <property type="match status" value="1"/>
</dbReference>
<dbReference type="GO" id="GO:0003921">
    <property type="term" value="F:GMP synthase activity"/>
    <property type="evidence" value="ECO:0007669"/>
    <property type="project" value="InterPro"/>
</dbReference>
<evidence type="ECO:0000256" key="7">
    <source>
        <dbReference type="ARBA" id="ARBA00022840"/>
    </source>
</evidence>
<dbReference type="InterPro" id="IPR014729">
    <property type="entry name" value="Rossmann-like_a/b/a_fold"/>
</dbReference>
<dbReference type="Gene3D" id="3.40.50.880">
    <property type="match status" value="1"/>
</dbReference>
<evidence type="ECO:0000256" key="2">
    <source>
        <dbReference type="ARBA" id="ARBA00005153"/>
    </source>
</evidence>
<dbReference type="PROSITE" id="PS51553">
    <property type="entry name" value="GMPS_ATP_PPASE"/>
    <property type="match status" value="1"/>
</dbReference>
<dbReference type="InterPro" id="IPR029062">
    <property type="entry name" value="Class_I_gatase-like"/>
</dbReference>
<dbReference type="PANTHER" id="PTHR11922:SF2">
    <property type="entry name" value="GMP SYNTHASE [GLUTAMINE-HYDROLYZING]"/>
    <property type="match status" value="1"/>
</dbReference>
<dbReference type="AlphaFoldDB" id="A0A386PPI9"/>
<dbReference type="CDD" id="cd01742">
    <property type="entry name" value="GATase1_GMP_Synthase"/>
    <property type="match status" value="1"/>
</dbReference>
<evidence type="ECO:0000256" key="5">
    <source>
        <dbReference type="ARBA" id="ARBA00022749"/>
    </source>
</evidence>
<comment type="catalytic activity">
    <reaction evidence="9">
        <text>XMP + L-glutamine + ATP + H2O = GMP + L-glutamate + AMP + diphosphate + 2 H(+)</text>
        <dbReference type="Rhea" id="RHEA:11680"/>
        <dbReference type="ChEBI" id="CHEBI:15377"/>
        <dbReference type="ChEBI" id="CHEBI:15378"/>
        <dbReference type="ChEBI" id="CHEBI:29985"/>
        <dbReference type="ChEBI" id="CHEBI:30616"/>
        <dbReference type="ChEBI" id="CHEBI:33019"/>
        <dbReference type="ChEBI" id="CHEBI:57464"/>
        <dbReference type="ChEBI" id="CHEBI:58115"/>
        <dbReference type="ChEBI" id="CHEBI:58359"/>
        <dbReference type="ChEBI" id="CHEBI:456215"/>
        <dbReference type="EC" id="6.3.5.2"/>
    </reaction>
</comment>
<keyword evidence="5 9" id="KW-0332">GMP biosynthesis</keyword>
<dbReference type="KEGG" id="btur:DB313_05165"/>
<dbReference type="SUPFAM" id="SSF52317">
    <property type="entry name" value="Class I glutamine amidotransferase-like"/>
    <property type="match status" value="1"/>
</dbReference>
<evidence type="ECO:0000256" key="10">
    <source>
        <dbReference type="PROSITE-ProRule" id="PRU00886"/>
    </source>
</evidence>
<evidence type="ECO:0000256" key="6">
    <source>
        <dbReference type="ARBA" id="ARBA00022755"/>
    </source>
</evidence>
<dbReference type="EMBL" id="CP028885">
    <property type="protein sequence ID" value="AYE36889.1"/>
    <property type="molecule type" value="Genomic_DNA"/>
</dbReference>
<dbReference type="Pfam" id="PF00117">
    <property type="entry name" value="GATase"/>
    <property type="match status" value="1"/>
</dbReference>
<accession>A0A386PPI9</accession>
<protein>
    <recommendedName>
        <fullName evidence="9">GMP synthase [glutamine-hydrolyzing]</fullName>
        <ecNumber evidence="9">6.3.5.2</ecNumber>
    </recommendedName>
    <alternativeName>
        <fullName evidence="9">GMP synthetase</fullName>
    </alternativeName>
    <alternativeName>
        <fullName evidence="9">Glutamine amidotransferase</fullName>
    </alternativeName>
</protein>
<evidence type="ECO:0000256" key="4">
    <source>
        <dbReference type="ARBA" id="ARBA00022741"/>
    </source>
</evidence>
<dbReference type="PROSITE" id="PS51273">
    <property type="entry name" value="GATASE_TYPE_1"/>
    <property type="match status" value="1"/>
</dbReference>
<dbReference type="NCBIfam" id="NF000848">
    <property type="entry name" value="PRK00074.1"/>
    <property type="match status" value="1"/>
</dbReference>
<evidence type="ECO:0000256" key="3">
    <source>
        <dbReference type="ARBA" id="ARBA00022598"/>
    </source>
</evidence>
<dbReference type="InterPro" id="IPR001674">
    <property type="entry name" value="GMP_synth_C"/>
</dbReference>
<evidence type="ECO:0000256" key="9">
    <source>
        <dbReference type="HAMAP-Rule" id="MF_00344"/>
    </source>
</evidence>
<dbReference type="InterPro" id="IPR025777">
    <property type="entry name" value="GMPS_ATP_PPase_dom"/>
</dbReference>
<keyword evidence="12" id="KW-0614">Plasmid</keyword>
<name>A0A386PPI9_9SPIR</name>
<dbReference type="InterPro" id="IPR017926">
    <property type="entry name" value="GATASE"/>
</dbReference>
<dbReference type="PRINTS" id="PR00096">
    <property type="entry name" value="GATASE"/>
</dbReference>
<reference evidence="12 13" key="1">
    <citation type="journal article" date="2018" name="Infect. Genet. Evol.">
        <title>Genome-wide analysis of Borrelia turcica and 'Candidatus Borrelia tachyglossi' shows relapsing fever-like genomes with unique genomic links to Lyme disease Borrelia.</title>
        <authorList>
            <person name="Gofton A.W."/>
            <person name="Margos G."/>
            <person name="Fingerle V."/>
            <person name="Hepner S."/>
            <person name="Loh S.M."/>
            <person name="Ryan U."/>
            <person name="Irwin P."/>
            <person name="Oskam C.L."/>
        </authorList>
    </citation>
    <scope>NUCLEOTIDE SEQUENCE [LARGE SCALE GENOMIC DNA]</scope>
    <source>
        <strain evidence="12 13">IST7</strain>
        <plasmid evidence="12">lp129</plasmid>
    </source>
</reference>
<proteinExistence type="inferred from homology"/>
<dbReference type="CDD" id="cd01997">
    <property type="entry name" value="GMP_synthase_C"/>
    <property type="match status" value="1"/>
</dbReference>
<keyword evidence="13" id="KW-1185">Reference proteome</keyword>
<dbReference type="GO" id="GO:0005524">
    <property type="term" value="F:ATP binding"/>
    <property type="evidence" value="ECO:0007669"/>
    <property type="project" value="UniProtKB-UniRule"/>
</dbReference>
<dbReference type="SUPFAM" id="SSF52402">
    <property type="entry name" value="Adenine nucleotide alpha hydrolases-like"/>
    <property type="match status" value="1"/>
</dbReference>
<evidence type="ECO:0000256" key="8">
    <source>
        <dbReference type="ARBA" id="ARBA00022962"/>
    </source>
</evidence>
<comment type="subunit">
    <text evidence="9">Homodimer.</text>
</comment>
<dbReference type="InterPro" id="IPR004739">
    <property type="entry name" value="GMP_synth_GATase"/>
</dbReference>
<dbReference type="HAMAP" id="MF_00344">
    <property type="entry name" value="GMP_synthase"/>
    <property type="match status" value="1"/>
</dbReference>
<evidence type="ECO:0000256" key="1">
    <source>
        <dbReference type="ARBA" id="ARBA00002332"/>
    </source>
</evidence>
<feature type="active site" evidence="9">
    <location>
        <position position="170"/>
    </location>
</feature>
<keyword evidence="7 9" id="KW-0067">ATP-binding</keyword>
<dbReference type="UniPathway" id="UPA00189">
    <property type="reaction ID" value="UER00296"/>
</dbReference>
<dbReference type="NCBIfam" id="TIGR00888">
    <property type="entry name" value="guaA_Nterm"/>
    <property type="match status" value="1"/>
</dbReference>
<dbReference type="SUPFAM" id="SSF54810">
    <property type="entry name" value="GMP synthetase C-terminal dimerisation domain"/>
    <property type="match status" value="1"/>
</dbReference>
<feature type="active site" evidence="9">
    <location>
        <position position="168"/>
    </location>
</feature>
<evidence type="ECO:0000313" key="13">
    <source>
        <dbReference type="Proteomes" id="UP000275571"/>
    </source>
</evidence>
<dbReference type="PRINTS" id="PR00099">
    <property type="entry name" value="CPSGATASE"/>
</dbReference>
<keyword evidence="3 9" id="KW-0436">Ligase</keyword>
<dbReference type="Pfam" id="PF02540">
    <property type="entry name" value="NAD_synthase"/>
    <property type="match status" value="1"/>
</dbReference>
<dbReference type="GO" id="GO:0005829">
    <property type="term" value="C:cytosol"/>
    <property type="evidence" value="ECO:0007669"/>
    <property type="project" value="TreeGrafter"/>
</dbReference>
<dbReference type="Proteomes" id="UP000275571">
    <property type="component" value="Plasmid lp129"/>
</dbReference>
<dbReference type="OrthoDB" id="9802219at2"/>
<dbReference type="Gene3D" id="3.30.300.10">
    <property type="match status" value="1"/>
</dbReference>
<dbReference type="Gene3D" id="3.40.50.620">
    <property type="entry name" value="HUPs"/>
    <property type="match status" value="1"/>
</dbReference>
<organism evidence="12 13">
    <name type="scientific">Borrelia turcica IST7</name>
    <dbReference type="NCBI Taxonomy" id="1104446"/>
    <lineage>
        <taxon>Bacteria</taxon>
        <taxon>Pseudomonadati</taxon>
        <taxon>Spirochaetota</taxon>
        <taxon>Spirochaetia</taxon>
        <taxon>Spirochaetales</taxon>
        <taxon>Borreliaceae</taxon>
        <taxon>Borrelia</taxon>
    </lineage>
</organism>
<evidence type="ECO:0000259" key="11">
    <source>
        <dbReference type="PROSITE" id="PS51553"/>
    </source>
</evidence>